<accession>A0A5B9NBM4</accession>
<feature type="transmembrane region" description="Helical" evidence="1">
    <location>
        <begin position="100"/>
        <end position="123"/>
    </location>
</feature>
<keyword evidence="1" id="KW-0472">Membrane</keyword>
<reference evidence="2" key="1">
    <citation type="submission" date="2019-03" db="EMBL/GenBank/DDBJ databases">
        <title>Endangered wild salmon infected by newly discovered viruses.</title>
        <authorList>
            <person name="Mordecai G.J."/>
            <person name="Miller K.M."/>
            <person name="DiCicco E."/>
            <person name="Schulze A.D."/>
            <person name="Kaukinen K.H."/>
            <person name="Ming T.J."/>
            <person name="Li S."/>
            <person name="Tabata A."/>
            <person name="Teffer A."/>
            <person name="Ferguson H.W."/>
            <person name="Suttle C.A."/>
        </authorList>
    </citation>
    <scope>NUCLEOTIDE SEQUENCE</scope>
    <source>
        <strain evidence="2">G674</strain>
    </source>
</reference>
<protein>
    <submittedName>
        <fullName evidence="2">Uncharacterized protein</fullName>
    </submittedName>
</protein>
<keyword evidence="1" id="KW-0812">Transmembrane</keyword>
<sequence>MHSLAIFPLVFISLVTCALAFNSSLTVLDNATSCDAFLHTNSSLCNVSDVVLGALLHYPDATVQFCAVFGFVPFKFCNSSSTDVAPFSWAYYQRNHSSRAILFATCGFFDAGGVTVINITLPVNISPCKCLAYMRQFNVSERTALRLMAHSAYTLAPGCAHVVSDPTVSNSTFLEVGMELADIISVSITGLLAICGFVLGIIYRVKHVLRRRHRYSFNTVCRSIRGGTNPDAIPDISPIAALDTTPFEIHHPCDVSTTSSFMPLPLTPRTMSRAMEAVSDANQPMRIIRSKTPCSWPGTDPCLRPKLPCRLSSVTTPIYVPNEATYLDPAKYLPTARPANYNDFCLPPDVCLDDQPIEHTHHTEPQ</sequence>
<evidence type="ECO:0000313" key="2">
    <source>
        <dbReference type="EMBL" id="QEG08253.1"/>
    </source>
</evidence>
<feature type="transmembrane region" description="Helical" evidence="1">
    <location>
        <begin position="183"/>
        <end position="205"/>
    </location>
</feature>
<name>A0A5B9NBM4_9REOV</name>
<organism evidence="2">
    <name type="scientific">Chinook aquareovirus</name>
    <dbReference type="NCBI Taxonomy" id="2587490"/>
    <lineage>
        <taxon>Viruses</taxon>
        <taxon>Riboviria</taxon>
        <taxon>Orthornavirae</taxon>
        <taxon>Duplornaviricota</taxon>
        <taxon>Resentoviricetes</taxon>
        <taxon>Reovirales</taxon>
        <taxon>Spinareoviridae</taxon>
        <taxon>Aquareovirus</taxon>
    </lineage>
</organism>
<dbReference type="EMBL" id="MK611996">
    <property type="protein sequence ID" value="QEG08253.1"/>
    <property type="molecule type" value="Genomic_RNA"/>
</dbReference>
<evidence type="ECO:0000256" key="1">
    <source>
        <dbReference type="SAM" id="Phobius"/>
    </source>
</evidence>
<proteinExistence type="predicted"/>
<keyword evidence="1" id="KW-1133">Transmembrane helix</keyword>